<dbReference type="EMBL" id="CP089391">
    <property type="protein sequence ID" value="WBL75602.1"/>
    <property type="molecule type" value="Genomic_DNA"/>
</dbReference>
<organism evidence="2 3">
    <name type="scientific">Bradyrhizobium xenonodulans</name>
    <dbReference type="NCBI Taxonomy" id="2736875"/>
    <lineage>
        <taxon>Bacteria</taxon>
        <taxon>Pseudomonadati</taxon>
        <taxon>Pseudomonadota</taxon>
        <taxon>Alphaproteobacteria</taxon>
        <taxon>Hyphomicrobiales</taxon>
        <taxon>Nitrobacteraceae</taxon>
        <taxon>Bradyrhizobium</taxon>
    </lineage>
</organism>
<keyword evidence="3" id="KW-1185">Reference proteome</keyword>
<dbReference type="RefSeq" id="WP_270160425.1">
    <property type="nucleotide sequence ID" value="NZ_CP089391.1"/>
</dbReference>
<reference evidence="2" key="1">
    <citation type="submission" date="2021-12" db="EMBL/GenBank/DDBJ databases">
        <title>Bradyrhizobium xenonodulans sp. nov.</title>
        <authorList>
            <person name="Claassens R."/>
            <person name="Venter S.N."/>
            <person name="Beukes C.W."/>
            <person name="Stepkowski T."/>
            <person name="Steenkamp E.T."/>
        </authorList>
    </citation>
    <scope>NUCLEOTIDE SEQUENCE</scope>
    <source>
        <strain evidence="2">14AB</strain>
    </source>
</reference>
<accession>A0ABY7MG14</accession>
<evidence type="ECO:0000313" key="3">
    <source>
        <dbReference type="Proteomes" id="UP001179614"/>
    </source>
</evidence>
<proteinExistence type="predicted"/>
<evidence type="ECO:0000256" key="1">
    <source>
        <dbReference type="SAM" id="MobiDB-lite"/>
    </source>
</evidence>
<dbReference type="Proteomes" id="UP001179614">
    <property type="component" value="Chromosome"/>
</dbReference>
<protein>
    <submittedName>
        <fullName evidence="2">Uncharacterized protein</fullName>
    </submittedName>
</protein>
<gene>
    <name evidence="2" type="ORF">I3J27_21455</name>
</gene>
<feature type="compositionally biased region" description="Basic and acidic residues" evidence="1">
    <location>
        <begin position="122"/>
        <end position="135"/>
    </location>
</feature>
<name>A0ABY7MG14_9BRAD</name>
<evidence type="ECO:0000313" key="2">
    <source>
        <dbReference type="EMBL" id="WBL75602.1"/>
    </source>
</evidence>
<feature type="region of interest" description="Disordered" evidence="1">
    <location>
        <begin position="122"/>
        <end position="142"/>
    </location>
</feature>
<sequence length="179" mass="19591">MQAYRVIGRGFHVGAGALLLLSTAQATGRAHKLEPLPGGGRVCDGFGLARAKETQAFKAGELLGLTEPPKGQLELVEDVVPVKGKRDRDDPVLAFLEALKIHNAMADRAEEERARKIEQEEAARLAEQEQRETAARESAWAEEWATTEAVKKDYPKVGDYVAARRKEFAEASKAQPDKA</sequence>